<organism evidence="2 3">
    <name type="scientific">Streptomyces lividans 1326</name>
    <dbReference type="NCBI Taxonomy" id="1200984"/>
    <lineage>
        <taxon>Bacteria</taxon>
        <taxon>Bacillati</taxon>
        <taxon>Actinomycetota</taxon>
        <taxon>Actinomycetes</taxon>
        <taxon>Kitasatosporales</taxon>
        <taxon>Streptomycetaceae</taxon>
        <taxon>Streptomyces</taxon>
    </lineage>
</organism>
<evidence type="ECO:0000313" key="2">
    <source>
        <dbReference type="EMBL" id="EOY50686.1"/>
    </source>
</evidence>
<feature type="region of interest" description="Disordered" evidence="1">
    <location>
        <begin position="1"/>
        <end position="43"/>
    </location>
</feature>
<protein>
    <submittedName>
        <fullName evidence="2">Uncharacterized protein</fullName>
    </submittedName>
</protein>
<dbReference type="AlphaFoldDB" id="A0A7U9DV34"/>
<reference evidence="3" key="1">
    <citation type="journal article" date="2013" name="Genome Biol. Evol.">
        <title>The genome sequence of Streptomyces lividans 66 reveals a novel tRNA-dependent peptide biosynthetic system within a metal-related genomic island.</title>
        <authorList>
            <person name="Cruz-Morales P."/>
            <person name="Vijgenboom E."/>
            <person name="Iruegas-Bocardo F."/>
            <person name="Girard G."/>
            <person name="Yanez-Guerra L.A."/>
            <person name="Ramos-Aboites H.E."/>
            <person name="Pernodet J.L."/>
            <person name="Anne J."/>
            <person name="van Wezel G.P."/>
            <person name="Barona-Gomez F."/>
        </authorList>
    </citation>
    <scope>NUCLEOTIDE SEQUENCE [LARGE SCALE GENOMIC DNA]</scope>
    <source>
        <strain evidence="3">1326</strain>
    </source>
</reference>
<dbReference type="Proteomes" id="UP000014062">
    <property type="component" value="Chromosome"/>
</dbReference>
<evidence type="ECO:0000313" key="3">
    <source>
        <dbReference type="Proteomes" id="UP000014062"/>
    </source>
</evidence>
<sequence>MVRRVRRRSQPRQRRNRTTRRGRSRRSGSRGRTGRTAGRIGPLALPLPAVTGRVLRVPGGRRVVDGELAGRLDGGLRVGLVIAGCSPAPADPVPIAAHSSSWCGRAPSCRAGATLACHSKLSEVVRSTGSPPETPTPAHGFCCRARHQPNHE</sequence>
<feature type="compositionally biased region" description="Basic residues" evidence="1">
    <location>
        <begin position="1"/>
        <end position="33"/>
    </location>
</feature>
<gene>
    <name evidence="2" type="ORF">SLI_5979</name>
</gene>
<accession>A0A7U9DV34</accession>
<proteinExistence type="predicted"/>
<name>A0A7U9DV34_STRLI</name>
<dbReference type="EMBL" id="CM001889">
    <property type="protein sequence ID" value="EOY50686.1"/>
    <property type="molecule type" value="Genomic_DNA"/>
</dbReference>
<evidence type="ECO:0000256" key="1">
    <source>
        <dbReference type="SAM" id="MobiDB-lite"/>
    </source>
</evidence>
<feature type="region of interest" description="Disordered" evidence="1">
    <location>
        <begin position="126"/>
        <end position="152"/>
    </location>
</feature>